<organism evidence="7 8">
    <name type="scientific">Brachionus calyciflorus</name>
    <dbReference type="NCBI Taxonomy" id="104777"/>
    <lineage>
        <taxon>Eukaryota</taxon>
        <taxon>Metazoa</taxon>
        <taxon>Spiralia</taxon>
        <taxon>Gnathifera</taxon>
        <taxon>Rotifera</taxon>
        <taxon>Eurotatoria</taxon>
        <taxon>Monogononta</taxon>
        <taxon>Pseudotrocha</taxon>
        <taxon>Ploima</taxon>
        <taxon>Brachionidae</taxon>
        <taxon>Brachionus</taxon>
    </lineage>
</organism>
<accession>A0A813M7Q2</accession>
<dbReference type="AlphaFoldDB" id="A0A813M7Q2"/>
<keyword evidence="3 5" id="KW-1133">Transmembrane helix</keyword>
<comment type="caution">
    <text evidence="7">The sequence shown here is derived from an EMBL/GenBank/DDBJ whole genome shotgun (WGS) entry which is preliminary data.</text>
</comment>
<evidence type="ECO:0000313" key="7">
    <source>
        <dbReference type="EMBL" id="CAF0712785.1"/>
    </source>
</evidence>
<evidence type="ECO:0000256" key="3">
    <source>
        <dbReference type="ARBA" id="ARBA00022989"/>
    </source>
</evidence>
<keyword evidence="8" id="KW-1185">Reference proteome</keyword>
<dbReference type="PANTHER" id="PTHR10687">
    <property type="entry name" value="SECRETORY CARRIER-ASSOCIATED MEMBRANE PROTEIN SCAMP"/>
    <property type="match status" value="1"/>
</dbReference>
<dbReference type="GO" id="GO:0032588">
    <property type="term" value="C:trans-Golgi network membrane"/>
    <property type="evidence" value="ECO:0007669"/>
    <property type="project" value="TreeGrafter"/>
</dbReference>
<feature type="region of interest" description="Disordered" evidence="6">
    <location>
        <begin position="1"/>
        <end position="27"/>
    </location>
</feature>
<dbReference type="Proteomes" id="UP000663879">
    <property type="component" value="Unassembled WGS sequence"/>
</dbReference>
<name>A0A813M7Q2_9BILA</name>
<keyword evidence="2 5" id="KW-0812">Transmembrane</keyword>
<gene>
    <name evidence="7" type="ORF">OXX778_LOCUS1261</name>
</gene>
<feature type="transmembrane region" description="Helical" evidence="5">
    <location>
        <begin position="162"/>
        <end position="188"/>
    </location>
</feature>
<dbReference type="Pfam" id="PF04144">
    <property type="entry name" value="SCAMP"/>
    <property type="match status" value="1"/>
</dbReference>
<feature type="region of interest" description="Disordered" evidence="6">
    <location>
        <begin position="57"/>
        <end position="85"/>
    </location>
</feature>
<comment type="subcellular location">
    <subcellularLocation>
        <location evidence="1 5">Membrane</location>
        <topology evidence="1 5">Multi-pass membrane protein</topology>
    </subcellularLocation>
</comment>
<dbReference type="GO" id="GO:0015031">
    <property type="term" value="P:protein transport"/>
    <property type="evidence" value="ECO:0007669"/>
    <property type="project" value="InterPro"/>
</dbReference>
<proteinExistence type="inferred from homology"/>
<protein>
    <recommendedName>
        <fullName evidence="5">Secretory carrier-associated membrane protein</fullName>
        <shortName evidence="5">Secretory carrier membrane protein</shortName>
    </recommendedName>
</protein>
<dbReference type="InterPro" id="IPR007273">
    <property type="entry name" value="SCAMP"/>
</dbReference>
<sequence>MSDDLNPFANEQNPFADPSIQRVTQSAQITQQSLDDYNPFSQQNIQNKPAAIIPTSSILTSNTSPSPPSFYQPKVAQQQPEPPAYTQTSAQKINLTDIEKQQQELNQRAAELDRREQILNNPNIGIKNFPPLPSWCPGPLKPCFYQDINLEIPVEFQRWVRLLFYLWSFHTFTLAFNIIAALVVFIAIGSGTTFGFSILYFFVFTPCSYVCWFRPAYKGFRNDSSVDFMIFFFVFFIQCALSIIVNIIEAVGFVDSGFCGVFLLYKVLSTTGVGNIVAGIFVLLTTICFIAIAAIDILMLIKIHRLYRNTGASFEKAQAELASNVMSNKNVQNAAATVVTETARSAMNQKAPGRF</sequence>
<evidence type="ECO:0000256" key="4">
    <source>
        <dbReference type="ARBA" id="ARBA00023136"/>
    </source>
</evidence>
<dbReference type="OrthoDB" id="242866at2759"/>
<comment type="similarity">
    <text evidence="5">Belongs to the SCAMP family.</text>
</comment>
<dbReference type="EMBL" id="CAJNOC010000077">
    <property type="protein sequence ID" value="CAF0712785.1"/>
    <property type="molecule type" value="Genomic_DNA"/>
</dbReference>
<evidence type="ECO:0000256" key="2">
    <source>
        <dbReference type="ARBA" id="ARBA00022692"/>
    </source>
</evidence>
<feature type="transmembrane region" description="Helical" evidence="5">
    <location>
        <begin position="194"/>
        <end position="213"/>
    </location>
</feature>
<keyword evidence="4 5" id="KW-0472">Membrane</keyword>
<feature type="transmembrane region" description="Helical" evidence="5">
    <location>
        <begin position="225"/>
        <end position="248"/>
    </location>
</feature>
<reference evidence="7" key="1">
    <citation type="submission" date="2021-02" db="EMBL/GenBank/DDBJ databases">
        <authorList>
            <person name="Nowell W R."/>
        </authorList>
    </citation>
    <scope>NUCLEOTIDE SEQUENCE</scope>
    <source>
        <strain evidence="7">Ploen Becks lab</strain>
    </source>
</reference>
<evidence type="ECO:0000313" key="8">
    <source>
        <dbReference type="Proteomes" id="UP000663879"/>
    </source>
</evidence>
<keyword evidence="5" id="KW-0813">Transport</keyword>
<feature type="compositionally biased region" description="Polar residues" evidence="6">
    <location>
        <begin position="75"/>
        <end position="85"/>
    </location>
</feature>
<feature type="transmembrane region" description="Helical" evidence="5">
    <location>
        <begin position="276"/>
        <end position="301"/>
    </location>
</feature>
<dbReference type="PANTHER" id="PTHR10687:SF2">
    <property type="entry name" value="SECRETORY CARRIER-ASSOCIATED MEMBRANE PROTEIN"/>
    <property type="match status" value="1"/>
</dbReference>
<evidence type="ECO:0000256" key="1">
    <source>
        <dbReference type="ARBA" id="ARBA00004141"/>
    </source>
</evidence>
<dbReference type="GO" id="GO:0055038">
    <property type="term" value="C:recycling endosome membrane"/>
    <property type="evidence" value="ECO:0007669"/>
    <property type="project" value="TreeGrafter"/>
</dbReference>
<evidence type="ECO:0000256" key="6">
    <source>
        <dbReference type="SAM" id="MobiDB-lite"/>
    </source>
</evidence>
<evidence type="ECO:0000256" key="5">
    <source>
        <dbReference type="RuleBase" id="RU363122"/>
    </source>
</evidence>